<dbReference type="Proteomes" id="UP000230605">
    <property type="component" value="Chromosome 3"/>
</dbReference>
<gene>
    <name evidence="1" type="ORF">CB0940_03339</name>
    <name evidence="2" type="ORF">RHO25_005134</name>
</gene>
<evidence type="ECO:0000313" key="2">
    <source>
        <dbReference type="EMBL" id="WPB00514.1"/>
    </source>
</evidence>
<sequence>MHTLALQTTTNFALNPVLQTLHDLLHTDHDNIASTCTMSSDNMSSLRTQALANAKMLLKPATTRNIASVDTSATLVENDGHAPLDIVIFGNNEYTAAVMKGLTPAIEGETAPTPELAMRKLLIATCELLQMFMPKVGSHQRNIHGGGVFDESLISSDLIKAT</sequence>
<evidence type="ECO:0000313" key="3">
    <source>
        <dbReference type="Proteomes" id="UP000230605"/>
    </source>
</evidence>
<dbReference type="Proteomes" id="UP001302367">
    <property type="component" value="Chromosome 3"/>
</dbReference>
<name>A0A2G5I2B0_CERBT</name>
<dbReference type="EMBL" id="LKMD01000101">
    <property type="protein sequence ID" value="PIA98653.1"/>
    <property type="molecule type" value="Genomic_DNA"/>
</dbReference>
<organism evidence="1 3">
    <name type="scientific">Cercospora beticola</name>
    <name type="common">Sugarbeet leaf spot fungus</name>
    <dbReference type="NCBI Taxonomy" id="122368"/>
    <lineage>
        <taxon>Eukaryota</taxon>
        <taxon>Fungi</taxon>
        <taxon>Dikarya</taxon>
        <taxon>Ascomycota</taxon>
        <taxon>Pezizomycotina</taxon>
        <taxon>Dothideomycetes</taxon>
        <taxon>Dothideomycetidae</taxon>
        <taxon>Mycosphaerellales</taxon>
        <taxon>Mycosphaerellaceae</taxon>
        <taxon>Cercospora</taxon>
    </lineage>
</organism>
<reference evidence="2 4" key="2">
    <citation type="submission" date="2023-09" db="EMBL/GenBank/DDBJ databases">
        <title>Complete-Gapless Cercospora beticola genome.</title>
        <authorList>
            <person name="Wyatt N.A."/>
            <person name="Spanner R.E."/>
            <person name="Bolton M.D."/>
        </authorList>
    </citation>
    <scope>NUCLEOTIDE SEQUENCE [LARGE SCALE GENOMIC DNA]</scope>
    <source>
        <strain evidence="2">Cb09-40</strain>
    </source>
</reference>
<dbReference type="AlphaFoldDB" id="A0A2G5I2B0"/>
<reference evidence="1 3" key="1">
    <citation type="submission" date="2015-10" db="EMBL/GenBank/DDBJ databases">
        <title>The cercosporin biosynthetic gene cluster was horizontally transferred to several fungal lineages and shown to be expanded in Cercospora beticola based on microsynteny with recipient genomes.</title>
        <authorList>
            <person name="De Jonge R."/>
            <person name="Ebert M.K."/>
            <person name="Suttle J.C."/>
            <person name="Jurick Ii W.M."/>
            <person name="Secor G.A."/>
            <person name="Thomma B.P."/>
            <person name="Van De Peer Y."/>
            <person name="Bolton M.D."/>
        </authorList>
    </citation>
    <scope>NUCLEOTIDE SEQUENCE [LARGE SCALE GENOMIC DNA]</scope>
    <source>
        <strain evidence="1 3">09-40</strain>
    </source>
</reference>
<proteinExistence type="predicted"/>
<evidence type="ECO:0000313" key="1">
    <source>
        <dbReference type="EMBL" id="PIA98653.1"/>
    </source>
</evidence>
<evidence type="ECO:0000313" key="4">
    <source>
        <dbReference type="Proteomes" id="UP001302367"/>
    </source>
</evidence>
<accession>A0A2G5I2B0</accession>
<protein>
    <submittedName>
        <fullName evidence="1">Uncharacterized protein</fullName>
    </submittedName>
</protein>
<dbReference type="OrthoDB" id="3820579at2759"/>
<dbReference type="EMBL" id="CP134186">
    <property type="protein sequence ID" value="WPB00514.1"/>
    <property type="molecule type" value="Genomic_DNA"/>
</dbReference>
<keyword evidence="4" id="KW-1185">Reference proteome</keyword>